<dbReference type="VEuPathDB" id="FungiDB:ASPBRDRAFT_41163"/>
<organism evidence="4 5">
    <name type="scientific">Aspergillus brasiliensis (strain CBS 101740 / IMI 381727 / IBT 21946)</name>
    <dbReference type="NCBI Taxonomy" id="767769"/>
    <lineage>
        <taxon>Eukaryota</taxon>
        <taxon>Fungi</taxon>
        <taxon>Dikarya</taxon>
        <taxon>Ascomycota</taxon>
        <taxon>Pezizomycotina</taxon>
        <taxon>Eurotiomycetes</taxon>
        <taxon>Eurotiomycetidae</taxon>
        <taxon>Eurotiales</taxon>
        <taxon>Aspergillaceae</taxon>
        <taxon>Aspergillus</taxon>
        <taxon>Aspergillus subgen. Circumdati</taxon>
    </lineage>
</organism>
<gene>
    <name evidence="4" type="ORF">ASPBRDRAFT_41163</name>
</gene>
<evidence type="ECO:0000259" key="2">
    <source>
        <dbReference type="Pfam" id="PF14033"/>
    </source>
</evidence>
<dbReference type="PANTHER" id="PTHR33119:SF1">
    <property type="entry name" value="FE2OG DIOXYGENASE DOMAIN-CONTAINING PROTEIN"/>
    <property type="match status" value="1"/>
</dbReference>
<dbReference type="InterPro" id="IPR049207">
    <property type="entry name" value="DUF4246_N"/>
</dbReference>
<reference evidence="5" key="1">
    <citation type="journal article" date="2017" name="Genome Biol.">
        <title>Comparative genomics reveals high biological diversity and specific adaptations in the industrially and medically important fungal genus Aspergillus.</title>
        <authorList>
            <person name="de Vries R.P."/>
            <person name="Riley R."/>
            <person name="Wiebenga A."/>
            <person name="Aguilar-Osorio G."/>
            <person name="Amillis S."/>
            <person name="Uchima C.A."/>
            <person name="Anderluh G."/>
            <person name="Asadollahi M."/>
            <person name="Askin M."/>
            <person name="Barry K."/>
            <person name="Battaglia E."/>
            <person name="Bayram O."/>
            <person name="Benocci T."/>
            <person name="Braus-Stromeyer S.A."/>
            <person name="Caldana C."/>
            <person name="Canovas D."/>
            <person name="Cerqueira G.C."/>
            <person name="Chen F."/>
            <person name="Chen W."/>
            <person name="Choi C."/>
            <person name="Clum A."/>
            <person name="Dos Santos R.A."/>
            <person name="Damasio A.R."/>
            <person name="Diallinas G."/>
            <person name="Emri T."/>
            <person name="Fekete E."/>
            <person name="Flipphi M."/>
            <person name="Freyberg S."/>
            <person name="Gallo A."/>
            <person name="Gournas C."/>
            <person name="Habgood R."/>
            <person name="Hainaut M."/>
            <person name="Harispe M.L."/>
            <person name="Henrissat B."/>
            <person name="Hilden K.S."/>
            <person name="Hope R."/>
            <person name="Hossain A."/>
            <person name="Karabika E."/>
            <person name="Karaffa L."/>
            <person name="Karanyi Z."/>
            <person name="Krasevec N."/>
            <person name="Kuo A."/>
            <person name="Kusch H."/>
            <person name="LaButti K."/>
            <person name="Lagendijk E.L."/>
            <person name="Lapidus A."/>
            <person name="Levasseur A."/>
            <person name="Lindquist E."/>
            <person name="Lipzen A."/>
            <person name="Logrieco A.F."/>
            <person name="MacCabe A."/>
            <person name="Maekelae M.R."/>
            <person name="Malavazi I."/>
            <person name="Melin P."/>
            <person name="Meyer V."/>
            <person name="Mielnichuk N."/>
            <person name="Miskei M."/>
            <person name="Molnar A.P."/>
            <person name="Mule G."/>
            <person name="Ngan C.Y."/>
            <person name="Orejas M."/>
            <person name="Orosz E."/>
            <person name="Ouedraogo J.P."/>
            <person name="Overkamp K.M."/>
            <person name="Park H.-S."/>
            <person name="Perrone G."/>
            <person name="Piumi F."/>
            <person name="Punt P.J."/>
            <person name="Ram A.F."/>
            <person name="Ramon A."/>
            <person name="Rauscher S."/>
            <person name="Record E."/>
            <person name="Riano-Pachon D.M."/>
            <person name="Robert V."/>
            <person name="Roehrig J."/>
            <person name="Ruller R."/>
            <person name="Salamov A."/>
            <person name="Salih N.S."/>
            <person name="Samson R.A."/>
            <person name="Sandor E."/>
            <person name="Sanguinetti M."/>
            <person name="Schuetze T."/>
            <person name="Sepcic K."/>
            <person name="Shelest E."/>
            <person name="Sherlock G."/>
            <person name="Sophianopoulou V."/>
            <person name="Squina F.M."/>
            <person name="Sun H."/>
            <person name="Susca A."/>
            <person name="Todd R.B."/>
            <person name="Tsang A."/>
            <person name="Unkles S.E."/>
            <person name="van de Wiele N."/>
            <person name="van Rossen-Uffink D."/>
            <person name="Oliveira J.V."/>
            <person name="Vesth T.C."/>
            <person name="Visser J."/>
            <person name="Yu J.-H."/>
            <person name="Zhou M."/>
            <person name="Andersen M.R."/>
            <person name="Archer D.B."/>
            <person name="Baker S.E."/>
            <person name="Benoit I."/>
            <person name="Brakhage A.A."/>
            <person name="Braus G.H."/>
            <person name="Fischer R."/>
            <person name="Frisvad J.C."/>
            <person name="Goldman G.H."/>
            <person name="Houbraken J."/>
            <person name="Oakley B."/>
            <person name="Pocsi I."/>
            <person name="Scazzocchio C."/>
            <person name="Seiboth B."/>
            <person name="vanKuyk P.A."/>
            <person name="Wortman J."/>
            <person name="Dyer P.S."/>
            <person name="Grigoriev I.V."/>
        </authorList>
    </citation>
    <scope>NUCLEOTIDE SEQUENCE [LARGE SCALE GENOMIC DNA]</scope>
    <source>
        <strain evidence="5">CBS 101740 / IMI 381727 / IBT 21946</strain>
    </source>
</reference>
<evidence type="ECO:0000313" key="5">
    <source>
        <dbReference type="Proteomes" id="UP000184499"/>
    </source>
</evidence>
<dbReference type="OMA" id="GGPESCW"/>
<dbReference type="GeneID" id="93576991"/>
<dbReference type="OrthoDB" id="415532at2759"/>
<proteinExistence type="predicted"/>
<feature type="domain" description="DUF4246" evidence="2">
    <location>
        <begin position="96"/>
        <end position="618"/>
    </location>
</feature>
<dbReference type="InterPro" id="IPR049192">
    <property type="entry name" value="DUF4246_C"/>
</dbReference>
<evidence type="ECO:0000259" key="3">
    <source>
        <dbReference type="Pfam" id="PF21666"/>
    </source>
</evidence>
<dbReference type="Proteomes" id="UP000184499">
    <property type="component" value="Unassembled WGS sequence"/>
</dbReference>
<accession>A0A1L9UP78</accession>
<feature type="region of interest" description="Disordered" evidence="1">
    <location>
        <begin position="209"/>
        <end position="230"/>
    </location>
</feature>
<dbReference type="PANTHER" id="PTHR33119">
    <property type="entry name" value="IFI3P"/>
    <property type="match status" value="1"/>
</dbReference>
<feature type="compositionally biased region" description="Basic residues" evidence="1">
    <location>
        <begin position="218"/>
        <end position="227"/>
    </location>
</feature>
<dbReference type="AlphaFoldDB" id="A0A1L9UP78"/>
<evidence type="ECO:0000313" key="4">
    <source>
        <dbReference type="EMBL" id="OJJ73477.1"/>
    </source>
</evidence>
<sequence>MATLTNTGDGPLQVPGFGSIPLDFQLPPEARFAHGLMDYRHSPRLTRREMAMIRLMQHATEKPGWDSAVINGDETQLAQWHRQATEGPDGHLISAAAWDWCLAELRDKAETWRETGRLLVFDSSSAVCQADVCVSDPESLSLKEEVQAEIARLGVPHPQPRPYIQYNRLVDPSKYPLVYDQTRVLIHGGQVPLDNNLWRAADEPIGELPPHPMGLPQHRPRNMRRRPGQGGPESCWSNRFQWLPCDVQFNITDILDVRITSYVNNLHPGRYQKLYRHLEHLIASSVPCWNEILFYGNTRGCRPPRILTYGCEIYNYQEDHKIFDVLRYWPRWQLQCDTYEEWETLRNTAREYIESPEPPKWKQAEPLSDEPANLMDLLTPEQWDIPCHVYRIAKYKRTRRAWFNHPEPGVSFSYEQWKQGEFTGHAIHAQRISKYPDPLHHDHKPVQLEKQFQEKGLQVVVEITRIEIHPDNPIYNGERHFHTEGLRNDRIAATSLYVVECKNLTPVRLAFEHEDKVHASELECQVPQALATVLDVDYWERYEGVPPRALHAFGSVPLTEGRLLSWPNTYRSKLESFRLVDPSQPGNLTLIKLRLVDPHYRICSTQNVPPQQSEWWATAARQAAELDQRLPLELVWSVMDHMKDWPMSAADAEELRIKLLFEHERVRRVIDSCVGHHVMDCLPYGEHDAQDLMERFIEVGYETP</sequence>
<dbReference type="RefSeq" id="XP_067480725.1">
    <property type="nucleotide sequence ID" value="XM_067624503.1"/>
</dbReference>
<dbReference type="Pfam" id="PF21666">
    <property type="entry name" value="DUF4246_N"/>
    <property type="match status" value="1"/>
</dbReference>
<keyword evidence="5" id="KW-1185">Reference proteome</keyword>
<evidence type="ECO:0000256" key="1">
    <source>
        <dbReference type="SAM" id="MobiDB-lite"/>
    </source>
</evidence>
<dbReference type="STRING" id="767769.A0A1L9UP78"/>
<dbReference type="Pfam" id="PF14033">
    <property type="entry name" value="DUF4246"/>
    <property type="match status" value="1"/>
</dbReference>
<feature type="domain" description="DUF4246" evidence="3">
    <location>
        <begin position="14"/>
        <end position="82"/>
    </location>
</feature>
<protein>
    <submittedName>
        <fullName evidence="4">Uncharacterized protein</fullName>
    </submittedName>
</protein>
<dbReference type="InterPro" id="IPR025340">
    <property type="entry name" value="DUF4246"/>
</dbReference>
<dbReference type="EMBL" id="KV878682">
    <property type="protein sequence ID" value="OJJ73477.1"/>
    <property type="molecule type" value="Genomic_DNA"/>
</dbReference>
<name>A0A1L9UP78_ASPBC</name>